<organism evidence="2">
    <name type="scientific">hydrothermal vent metagenome</name>
    <dbReference type="NCBI Taxonomy" id="652676"/>
    <lineage>
        <taxon>unclassified sequences</taxon>
        <taxon>metagenomes</taxon>
        <taxon>ecological metagenomes</taxon>
    </lineage>
</organism>
<dbReference type="SMART" id="SM00450">
    <property type="entry name" value="RHOD"/>
    <property type="match status" value="1"/>
</dbReference>
<dbReference type="InterPro" id="IPR012347">
    <property type="entry name" value="Ferritin-like"/>
</dbReference>
<dbReference type="Gene3D" id="1.20.1260.10">
    <property type="match status" value="1"/>
</dbReference>
<dbReference type="PANTHER" id="PTHR43031">
    <property type="entry name" value="FAD-DEPENDENT OXIDOREDUCTASE"/>
    <property type="match status" value="1"/>
</dbReference>
<dbReference type="InterPro" id="IPR036873">
    <property type="entry name" value="Rhodanese-like_dom_sf"/>
</dbReference>
<dbReference type="PROSITE" id="PS50206">
    <property type="entry name" value="RHODANESE_3"/>
    <property type="match status" value="1"/>
</dbReference>
<dbReference type="Pfam" id="PF00581">
    <property type="entry name" value="Rhodanese"/>
    <property type="match status" value="1"/>
</dbReference>
<dbReference type="InterPro" id="IPR001307">
    <property type="entry name" value="Thiosulphate_STrfase_CS"/>
</dbReference>
<dbReference type="SUPFAM" id="SSF47240">
    <property type="entry name" value="Ferritin-like"/>
    <property type="match status" value="1"/>
</dbReference>
<dbReference type="AlphaFoldDB" id="A0A3B1C3S9"/>
<dbReference type="PANTHER" id="PTHR43031:SF1">
    <property type="entry name" value="PYRIDINE NUCLEOTIDE-DISULPHIDE OXIDOREDUCTASE"/>
    <property type="match status" value="1"/>
</dbReference>
<dbReference type="InterPro" id="IPR001763">
    <property type="entry name" value="Rhodanese-like_dom"/>
</dbReference>
<dbReference type="GO" id="GO:0046872">
    <property type="term" value="F:metal ion binding"/>
    <property type="evidence" value="ECO:0007669"/>
    <property type="project" value="InterPro"/>
</dbReference>
<dbReference type="InterPro" id="IPR003251">
    <property type="entry name" value="Rr_diiron-bd_dom"/>
</dbReference>
<dbReference type="Pfam" id="PF02915">
    <property type="entry name" value="Rubrerythrin"/>
    <property type="match status" value="1"/>
</dbReference>
<gene>
    <name evidence="2" type="ORF">MNBD_NITROSPINAE04-2286</name>
</gene>
<proteinExistence type="predicted"/>
<dbReference type="EMBL" id="UOGA01000133">
    <property type="protein sequence ID" value="VAX18684.1"/>
    <property type="molecule type" value="Genomic_DNA"/>
</dbReference>
<feature type="domain" description="Rhodanese" evidence="1">
    <location>
        <begin position="26"/>
        <end position="114"/>
    </location>
</feature>
<accession>A0A3B1C3S9</accession>
<dbReference type="CDD" id="cd00158">
    <property type="entry name" value="RHOD"/>
    <property type="match status" value="1"/>
</dbReference>
<name>A0A3B1C3S9_9ZZZZ</name>
<dbReference type="InterPro" id="IPR050229">
    <property type="entry name" value="GlpE_sulfurtransferase"/>
</dbReference>
<dbReference type="PROSITE" id="PS00380">
    <property type="entry name" value="RHODANESE_1"/>
    <property type="match status" value="1"/>
</dbReference>
<sequence>MDILDSFKPVPQMTADQTREYIKSNAWESYTLLDCRGPDEYENEHIPGAVLIPLHEIPVRLSELEKEKPHIVYCRSGSRSQAATSIMLGNDFKEVYNMEGGMLAWNGFKATGVPLGGMFCCPPGAGLEEVTALAWAMEEGARILYRTVAENLDDKECKELYFDLVGSEDDHKEVLLSVYREITGKDDIEGLFGDKGEIEYMEGGVKLNDALEWAEGKEGFEVMEYLMTLESNSYDLYSKIARHCEDEDKAKIFRKLADEELNHLIRLSEIACKKR</sequence>
<dbReference type="GO" id="GO:0004792">
    <property type="term" value="F:thiosulfate-cyanide sulfurtransferase activity"/>
    <property type="evidence" value="ECO:0007669"/>
    <property type="project" value="InterPro"/>
</dbReference>
<dbReference type="SUPFAM" id="SSF52821">
    <property type="entry name" value="Rhodanese/Cell cycle control phosphatase"/>
    <property type="match status" value="1"/>
</dbReference>
<dbReference type="Gene3D" id="3.40.250.10">
    <property type="entry name" value="Rhodanese-like domain"/>
    <property type="match status" value="1"/>
</dbReference>
<reference evidence="2" key="1">
    <citation type="submission" date="2018-06" db="EMBL/GenBank/DDBJ databases">
        <authorList>
            <person name="Zhirakovskaya E."/>
        </authorList>
    </citation>
    <scope>NUCLEOTIDE SEQUENCE</scope>
</reference>
<dbReference type="GO" id="GO:0016491">
    <property type="term" value="F:oxidoreductase activity"/>
    <property type="evidence" value="ECO:0007669"/>
    <property type="project" value="InterPro"/>
</dbReference>
<evidence type="ECO:0000313" key="2">
    <source>
        <dbReference type="EMBL" id="VAX18684.1"/>
    </source>
</evidence>
<dbReference type="InterPro" id="IPR009078">
    <property type="entry name" value="Ferritin-like_SF"/>
</dbReference>
<dbReference type="CDD" id="cd01045">
    <property type="entry name" value="Ferritin_like_AB"/>
    <property type="match status" value="1"/>
</dbReference>
<evidence type="ECO:0000259" key="1">
    <source>
        <dbReference type="PROSITE" id="PS50206"/>
    </source>
</evidence>
<protein>
    <recommendedName>
        <fullName evidence="1">Rhodanese domain-containing protein</fullName>
    </recommendedName>
</protein>